<keyword evidence="11" id="KW-1133">Transmembrane helix</keyword>
<evidence type="ECO:0000256" key="9">
    <source>
        <dbReference type="ARBA" id="ARBA00023012"/>
    </source>
</evidence>
<protein>
    <recommendedName>
        <fullName evidence="3">histidine kinase</fullName>
        <ecNumber evidence="3">2.7.13.3</ecNumber>
    </recommendedName>
</protein>
<keyword evidence="11" id="KW-0472">Membrane</keyword>
<evidence type="ECO:0000256" key="8">
    <source>
        <dbReference type="ARBA" id="ARBA00022840"/>
    </source>
</evidence>
<dbReference type="SMART" id="SM00304">
    <property type="entry name" value="HAMP"/>
    <property type="match status" value="1"/>
</dbReference>
<dbReference type="OrthoDB" id="9781904at2"/>
<evidence type="ECO:0000256" key="6">
    <source>
        <dbReference type="ARBA" id="ARBA00022741"/>
    </source>
</evidence>
<dbReference type="SUPFAM" id="SSF55874">
    <property type="entry name" value="ATPase domain of HSP90 chaperone/DNA topoisomerase II/histidine kinase"/>
    <property type="match status" value="1"/>
</dbReference>
<evidence type="ECO:0000256" key="1">
    <source>
        <dbReference type="ARBA" id="ARBA00000085"/>
    </source>
</evidence>
<dbReference type="EC" id="2.7.13.3" evidence="3"/>
<dbReference type="GO" id="GO:0016020">
    <property type="term" value="C:membrane"/>
    <property type="evidence" value="ECO:0007669"/>
    <property type="project" value="UniProtKB-SubCell"/>
</dbReference>
<dbReference type="Pfam" id="PF07730">
    <property type="entry name" value="HisKA_3"/>
    <property type="match status" value="1"/>
</dbReference>
<dbReference type="Gene3D" id="6.10.340.10">
    <property type="match status" value="1"/>
</dbReference>
<feature type="transmembrane region" description="Helical" evidence="11">
    <location>
        <begin position="276"/>
        <end position="298"/>
    </location>
</feature>
<feature type="transmembrane region" description="Helical" evidence="11">
    <location>
        <begin position="16"/>
        <end position="36"/>
    </location>
</feature>
<evidence type="ECO:0000256" key="10">
    <source>
        <dbReference type="SAM" id="Coils"/>
    </source>
</evidence>
<name>A0A5B8V5P4_9BACT</name>
<dbReference type="GO" id="GO:0005524">
    <property type="term" value="F:ATP binding"/>
    <property type="evidence" value="ECO:0007669"/>
    <property type="project" value="UniProtKB-KW"/>
</dbReference>
<dbReference type="CDD" id="cd06225">
    <property type="entry name" value="HAMP"/>
    <property type="match status" value="1"/>
</dbReference>
<evidence type="ECO:0000259" key="12">
    <source>
        <dbReference type="PROSITE" id="PS50885"/>
    </source>
</evidence>
<dbReference type="Pfam" id="PF02518">
    <property type="entry name" value="HATPase_c"/>
    <property type="match status" value="1"/>
</dbReference>
<evidence type="ECO:0000256" key="5">
    <source>
        <dbReference type="ARBA" id="ARBA00022679"/>
    </source>
</evidence>
<dbReference type="PANTHER" id="PTHR24421:SF10">
    <property type="entry name" value="NITRATE_NITRITE SENSOR PROTEIN NARQ"/>
    <property type="match status" value="1"/>
</dbReference>
<dbReference type="GO" id="GO:0000155">
    <property type="term" value="F:phosphorelay sensor kinase activity"/>
    <property type="evidence" value="ECO:0007669"/>
    <property type="project" value="InterPro"/>
</dbReference>
<dbReference type="Gene3D" id="3.30.565.10">
    <property type="entry name" value="Histidine kinase-like ATPase, C-terminal domain"/>
    <property type="match status" value="1"/>
</dbReference>
<dbReference type="AlphaFoldDB" id="A0A5B8V5P4"/>
<keyword evidence="14" id="KW-1185">Reference proteome</keyword>
<feature type="coiled-coil region" evidence="10">
    <location>
        <begin position="347"/>
        <end position="374"/>
    </location>
</feature>
<feature type="domain" description="HAMP" evidence="12">
    <location>
        <begin position="300"/>
        <end position="352"/>
    </location>
</feature>
<keyword evidence="10" id="KW-0175">Coiled coil</keyword>
<dbReference type="KEGG" id="pgin:FRZ67_02040"/>
<dbReference type="InterPro" id="IPR050482">
    <property type="entry name" value="Sensor_HK_TwoCompSys"/>
</dbReference>
<evidence type="ECO:0000256" key="11">
    <source>
        <dbReference type="SAM" id="Phobius"/>
    </source>
</evidence>
<dbReference type="Gene3D" id="1.20.5.1930">
    <property type="match status" value="1"/>
</dbReference>
<keyword evidence="11" id="KW-0812">Transmembrane</keyword>
<dbReference type="CDD" id="cd16917">
    <property type="entry name" value="HATPase_UhpB-NarQ-NarX-like"/>
    <property type="match status" value="1"/>
</dbReference>
<keyword evidence="6" id="KW-0547">Nucleotide-binding</keyword>
<keyword evidence="9" id="KW-0902">Two-component regulatory system</keyword>
<evidence type="ECO:0000256" key="4">
    <source>
        <dbReference type="ARBA" id="ARBA00022553"/>
    </source>
</evidence>
<dbReference type="InterPro" id="IPR003660">
    <property type="entry name" value="HAMP_dom"/>
</dbReference>
<dbReference type="EMBL" id="CP042435">
    <property type="protein sequence ID" value="QEC66143.1"/>
    <property type="molecule type" value="Genomic_DNA"/>
</dbReference>
<sequence length="574" mass="64299">MTKPFVFPGLSLQNKLPLLICILLLCTVVIFTYTSYEEVKKVSLSSGSERLHTLTDQISSMFVQMGERLLSSTQKTANLPPIQAYMASGGKDSLKSVQSLLAKEQQDTLIPVVQLFDVQGHKILEAGSSKMFTTITSSIFPIRTADPRFAIVGKLYKEGSEMYFPIIVSVTDGKQILGYFVKWRMLITTPAEIEALSQLMGARSAFYIGNDDGSFWTNGIVQIKAPPVDLKNLQKVISYDYDGSPLIASAKEVANTHWLILITLSQEAVTATANQFLYKMIAIGAALTVFGIFFAWLISRSITTPLQKLIVSAESVAKGNYSHRLNIKRKDELGKLANAFDTMSIKRKKYEDELRLSQEQLRQLAAHLQNIREEERLGIAREIHDVIGQLLTAIKFDVHWLRKKMKPDNDETDNKLSGTLQLLDETIHATRKISSQLRPDILNDLGLIEALRWQTNEFQNRTGISCRFSSLLQHPKMETSVSFGLYRIYQEALTNIARHANATQVDAGFEYDSINGFFVLRIADNGNGFDPEEVKEKKRLGIVGIKERVLSMNGECTFETATGKGVTIIVRVPE</sequence>
<gene>
    <name evidence="13" type="ORF">FRZ67_02040</name>
</gene>
<dbReference type="SUPFAM" id="SSF158472">
    <property type="entry name" value="HAMP domain-like"/>
    <property type="match status" value="1"/>
</dbReference>
<keyword evidence="8" id="KW-0067">ATP-binding</keyword>
<accession>A0A5B8V5P4</accession>
<evidence type="ECO:0000313" key="13">
    <source>
        <dbReference type="EMBL" id="QEC66143.1"/>
    </source>
</evidence>
<dbReference type="PROSITE" id="PS50885">
    <property type="entry name" value="HAMP"/>
    <property type="match status" value="1"/>
</dbReference>
<dbReference type="Proteomes" id="UP000321533">
    <property type="component" value="Chromosome"/>
</dbReference>
<comment type="subcellular location">
    <subcellularLocation>
        <location evidence="2">Membrane</location>
    </subcellularLocation>
</comment>
<dbReference type="InterPro" id="IPR011712">
    <property type="entry name" value="Sig_transdc_His_kin_sub3_dim/P"/>
</dbReference>
<dbReference type="GO" id="GO:0046983">
    <property type="term" value="F:protein dimerization activity"/>
    <property type="evidence" value="ECO:0007669"/>
    <property type="project" value="InterPro"/>
</dbReference>
<dbReference type="RefSeq" id="WP_147187943.1">
    <property type="nucleotide sequence ID" value="NZ_CP042435.1"/>
</dbReference>
<dbReference type="PANTHER" id="PTHR24421">
    <property type="entry name" value="NITRATE/NITRITE SENSOR PROTEIN NARX-RELATED"/>
    <property type="match status" value="1"/>
</dbReference>
<reference evidence="13 14" key="1">
    <citation type="journal article" date="2016" name="Int. J. Syst. Evol. Microbiol.">
        <title>Panacibacter ginsenosidivorans gen. nov., sp. nov., with ginsenoside converting activity isolated from soil of a ginseng field.</title>
        <authorList>
            <person name="Siddiqi M.Z."/>
            <person name="Muhammad Shafi S."/>
            <person name="Choi K.D."/>
            <person name="Im W.T."/>
        </authorList>
    </citation>
    <scope>NUCLEOTIDE SEQUENCE [LARGE SCALE GENOMIC DNA]</scope>
    <source>
        <strain evidence="13 14">Gsoil1550</strain>
    </source>
</reference>
<evidence type="ECO:0000313" key="14">
    <source>
        <dbReference type="Proteomes" id="UP000321533"/>
    </source>
</evidence>
<keyword evidence="4" id="KW-0597">Phosphoprotein</keyword>
<keyword evidence="5" id="KW-0808">Transferase</keyword>
<evidence type="ECO:0000256" key="7">
    <source>
        <dbReference type="ARBA" id="ARBA00022777"/>
    </source>
</evidence>
<dbReference type="Pfam" id="PF00672">
    <property type="entry name" value="HAMP"/>
    <property type="match status" value="1"/>
</dbReference>
<dbReference type="InterPro" id="IPR003594">
    <property type="entry name" value="HATPase_dom"/>
</dbReference>
<evidence type="ECO:0000256" key="2">
    <source>
        <dbReference type="ARBA" id="ARBA00004370"/>
    </source>
</evidence>
<keyword evidence="7" id="KW-0418">Kinase</keyword>
<comment type="catalytic activity">
    <reaction evidence="1">
        <text>ATP + protein L-histidine = ADP + protein N-phospho-L-histidine.</text>
        <dbReference type="EC" id="2.7.13.3"/>
    </reaction>
</comment>
<proteinExistence type="predicted"/>
<organism evidence="13 14">
    <name type="scientific">Panacibacter ginsenosidivorans</name>
    <dbReference type="NCBI Taxonomy" id="1813871"/>
    <lineage>
        <taxon>Bacteria</taxon>
        <taxon>Pseudomonadati</taxon>
        <taxon>Bacteroidota</taxon>
        <taxon>Chitinophagia</taxon>
        <taxon>Chitinophagales</taxon>
        <taxon>Chitinophagaceae</taxon>
        <taxon>Panacibacter</taxon>
    </lineage>
</organism>
<evidence type="ECO:0000256" key="3">
    <source>
        <dbReference type="ARBA" id="ARBA00012438"/>
    </source>
</evidence>
<dbReference type="InterPro" id="IPR036890">
    <property type="entry name" value="HATPase_C_sf"/>
</dbReference>